<feature type="domain" description="C2H2-type" evidence="11">
    <location>
        <begin position="602"/>
        <end position="631"/>
    </location>
</feature>
<feature type="domain" description="C2H2-type" evidence="11">
    <location>
        <begin position="543"/>
        <end position="572"/>
    </location>
</feature>
<protein>
    <recommendedName>
        <fullName evidence="11">C2H2-type domain-containing protein</fullName>
    </recommendedName>
</protein>
<dbReference type="InterPro" id="IPR051061">
    <property type="entry name" value="Zinc_finger_trans_reg"/>
</dbReference>
<dbReference type="AlphaFoldDB" id="A0A553NF65"/>
<dbReference type="OrthoDB" id="6277246at2759"/>
<evidence type="ECO:0000256" key="6">
    <source>
        <dbReference type="ARBA" id="ARBA00023015"/>
    </source>
</evidence>
<feature type="domain" description="C2H2-type" evidence="11">
    <location>
        <begin position="425"/>
        <end position="454"/>
    </location>
</feature>
<keyword evidence="2" id="KW-0479">Metal-binding</keyword>
<dbReference type="SUPFAM" id="SSF57667">
    <property type="entry name" value="beta-beta-alpha zinc fingers"/>
    <property type="match status" value="5"/>
</dbReference>
<comment type="subcellular location">
    <subcellularLocation>
        <location evidence="1">Nucleus</location>
    </subcellularLocation>
</comment>
<feature type="domain" description="C2H2-type" evidence="11">
    <location>
        <begin position="484"/>
        <end position="512"/>
    </location>
</feature>
<organism evidence="12 13">
    <name type="scientific">Tigriopus californicus</name>
    <name type="common">Marine copepod</name>
    <dbReference type="NCBI Taxonomy" id="6832"/>
    <lineage>
        <taxon>Eukaryota</taxon>
        <taxon>Metazoa</taxon>
        <taxon>Ecdysozoa</taxon>
        <taxon>Arthropoda</taxon>
        <taxon>Crustacea</taxon>
        <taxon>Multicrustacea</taxon>
        <taxon>Hexanauplia</taxon>
        <taxon>Copepoda</taxon>
        <taxon>Harpacticoida</taxon>
        <taxon>Harpacticidae</taxon>
        <taxon>Tigriopus</taxon>
    </lineage>
</organism>
<evidence type="ECO:0000313" key="12">
    <source>
        <dbReference type="EMBL" id="TRY64086.1"/>
    </source>
</evidence>
<keyword evidence="7" id="KW-0804">Transcription</keyword>
<feature type="region of interest" description="Disordered" evidence="10">
    <location>
        <begin position="120"/>
        <end position="193"/>
    </location>
</feature>
<dbReference type="GO" id="GO:0005634">
    <property type="term" value="C:nucleus"/>
    <property type="evidence" value="ECO:0007669"/>
    <property type="project" value="UniProtKB-SubCell"/>
</dbReference>
<gene>
    <name evidence="12" type="ORF">TCAL_10773</name>
</gene>
<dbReference type="EMBL" id="VCGU01000458">
    <property type="protein sequence ID" value="TRY64086.1"/>
    <property type="molecule type" value="Genomic_DNA"/>
</dbReference>
<accession>A0A553NF65</accession>
<name>A0A553NF65_TIGCA</name>
<keyword evidence="5" id="KW-0862">Zinc</keyword>
<evidence type="ECO:0000313" key="13">
    <source>
        <dbReference type="Proteomes" id="UP000318571"/>
    </source>
</evidence>
<dbReference type="InterPro" id="IPR036236">
    <property type="entry name" value="Znf_C2H2_sf"/>
</dbReference>
<evidence type="ECO:0000259" key="11">
    <source>
        <dbReference type="PROSITE" id="PS50157"/>
    </source>
</evidence>
<proteinExistence type="predicted"/>
<feature type="domain" description="C2H2-type" evidence="11">
    <location>
        <begin position="455"/>
        <end position="477"/>
    </location>
</feature>
<keyword evidence="4 9" id="KW-0863">Zinc-finger</keyword>
<evidence type="ECO:0000256" key="9">
    <source>
        <dbReference type="PROSITE-ProRule" id="PRU00042"/>
    </source>
</evidence>
<keyword evidence="3" id="KW-0677">Repeat</keyword>
<keyword evidence="13" id="KW-1185">Reference proteome</keyword>
<dbReference type="SMART" id="SM00355">
    <property type="entry name" value="ZnF_C2H2"/>
    <property type="match status" value="9"/>
</dbReference>
<evidence type="ECO:0000256" key="2">
    <source>
        <dbReference type="ARBA" id="ARBA00022723"/>
    </source>
</evidence>
<evidence type="ECO:0000256" key="5">
    <source>
        <dbReference type="ARBA" id="ARBA00022833"/>
    </source>
</evidence>
<dbReference type="Pfam" id="PF00096">
    <property type="entry name" value="zf-C2H2"/>
    <property type="match status" value="1"/>
</dbReference>
<evidence type="ECO:0000256" key="3">
    <source>
        <dbReference type="ARBA" id="ARBA00022737"/>
    </source>
</evidence>
<feature type="region of interest" description="Disordered" evidence="10">
    <location>
        <begin position="1"/>
        <end position="32"/>
    </location>
</feature>
<keyword evidence="8" id="KW-0539">Nucleus</keyword>
<dbReference type="GO" id="GO:0006357">
    <property type="term" value="P:regulation of transcription by RNA polymerase II"/>
    <property type="evidence" value="ECO:0007669"/>
    <property type="project" value="TreeGrafter"/>
</dbReference>
<dbReference type="STRING" id="6832.A0A553NF65"/>
<dbReference type="InterPro" id="IPR022755">
    <property type="entry name" value="Znf_C2H2_jaz"/>
</dbReference>
<dbReference type="Pfam" id="PF12171">
    <property type="entry name" value="zf-C2H2_jaz"/>
    <property type="match status" value="1"/>
</dbReference>
<feature type="domain" description="C2H2-type" evidence="11">
    <location>
        <begin position="365"/>
        <end position="394"/>
    </location>
</feature>
<feature type="compositionally biased region" description="Basic and acidic residues" evidence="10">
    <location>
        <begin position="165"/>
        <end position="186"/>
    </location>
</feature>
<dbReference type="OMA" id="FACKLEG"/>
<evidence type="ECO:0000256" key="4">
    <source>
        <dbReference type="ARBA" id="ARBA00022771"/>
    </source>
</evidence>
<dbReference type="InterPro" id="IPR013087">
    <property type="entry name" value="Znf_C2H2_type"/>
</dbReference>
<feature type="compositionally biased region" description="Low complexity" evidence="10">
    <location>
        <begin position="20"/>
        <end position="32"/>
    </location>
</feature>
<dbReference type="Gene3D" id="3.30.160.60">
    <property type="entry name" value="Classic Zinc Finger"/>
    <property type="match status" value="7"/>
</dbReference>
<dbReference type="PROSITE" id="PS50157">
    <property type="entry name" value="ZINC_FINGER_C2H2_2"/>
    <property type="match status" value="9"/>
</dbReference>
<keyword evidence="6" id="KW-0805">Transcription regulation</keyword>
<evidence type="ECO:0000256" key="10">
    <source>
        <dbReference type="SAM" id="MobiDB-lite"/>
    </source>
</evidence>
<feature type="domain" description="C2H2-type" evidence="11">
    <location>
        <begin position="573"/>
        <end position="600"/>
    </location>
</feature>
<dbReference type="PROSITE" id="PS00028">
    <property type="entry name" value="ZINC_FINGER_C2H2_1"/>
    <property type="match status" value="8"/>
</dbReference>
<comment type="caution">
    <text evidence="12">The sequence shown here is derived from an EMBL/GenBank/DDBJ whole genome shotgun (WGS) entry which is preliminary data.</text>
</comment>
<feature type="domain" description="C2H2-type" evidence="11">
    <location>
        <begin position="395"/>
        <end position="424"/>
    </location>
</feature>
<dbReference type="Proteomes" id="UP000318571">
    <property type="component" value="Chromosome 10"/>
</dbReference>
<evidence type="ECO:0000256" key="7">
    <source>
        <dbReference type="ARBA" id="ARBA00023163"/>
    </source>
</evidence>
<dbReference type="PANTHER" id="PTHR46179:SF13">
    <property type="entry name" value="C2H2-TYPE DOMAIN-CONTAINING PROTEIN"/>
    <property type="match status" value="1"/>
</dbReference>
<evidence type="ECO:0000256" key="8">
    <source>
        <dbReference type="ARBA" id="ARBA00023242"/>
    </source>
</evidence>
<feature type="domain" description="C2H2-type" evidence="11">
    <location>
        <begin position="513"/>
        <end position="542"/>
    </location>
</feature>
<reference evidence="12 13" key="1">
    <citation type="journal article" date="2018" name="Nat. Ecol. Evol.">
        <title>Genomic signatures of mitonuclear coevolution across populations of Tigriopus californicus.</title>
        <authorList>
            <person name="Barreto F.S."/>
            <person name="Watson E.T."/>
            <person name="Lima T.G."/>
            <person name="Willett C.S."/>
            <person name="Edmands S."/>
            <person name="Li W."/>
            <person name="Burton R.S."/>
        </authorList>
    </citation>
    <scope>NUCLEOTIDE SEQUENCE [LARGE SCALE GENOMIC DNA]</scope>
    <source>
        <strain evidence="12 13">San Diego</strain>
    </source>
</reference>
<dbReference type="FunFam" id="3.30.160.60:FF:000032">
    <property type="entry name" value="Krueppel-like factor 4"/>
    <property type="match status" value="1"/>
</dbReference>
<sequence>MSLSQSLDDWLKPTDEDVDGSGVVGVDDPMGGIPDLPDLGLGSLSAEDMKWVDLEFLDLASGPFANPDHHKNKNKSNPTLGYNFPDIFFDSTTSTSLFHNSFSGTQDDAFKDPSLDILADLFPSNEPEDDPDEANRGALRARSPTQAEEDEATDQLLSDIVLEASKSDPRAHENRVDGDEAAERGAKTTGGEDEGIYTVPIEVLQIISEKFDPKLVEALAKDVSEVRAPVKRMKAFVQTSVEKPPAQALAQVVLKTDPVHNKTRITILPVKADQGPKQSFEVSTSDRASAVRMLRSLHLEQLGVFKNFWPSSTSRPSTQDQSRTDSKATALFKDKPMASLRSLAHHGIQMSDFSYRNGPDGQKHWLCPEKDCDKAFDRPAKLKIHIFGHRGVRPFPCQAPDCHRAFATAAKLQRHTSSHKKEKHFACKLEGCASTFSTIYTLKAHLRLHEESLKFTCPHCNKRFDSDRAYQAHLKRHNPNLGILKCSSCSKEFLSHHALTQHAPCLASGQPEIRCSVPECGRQFKTFSLLKTHNLIHTGERPHGCEFPGCAWTFRTISKLRRHEKKHRDIRNHVCSICQKAFLRAEHLKAHASIHLDVKNASVCPFNGCSVKFADQASLISHIQEHGGDSTDPTHRPSKLVTVDESAITVKKPHGKPIILSTSYGFGNSVPS</sequence>
<evidence type="ECO:0000256" key="1">
    <source>
        <dbReference type="ARBA" id="ARBA00004123"/>
    </source>
</evidence>
<dbReference type="PANTHER" id="PTHR46179">
    <property type="entry name" value="ZINC FINGER PROTEIN"/>
    <property type="match status" value="1"/>
</dbReference>
<dbReference type="GO" id="GO:0008270">
    <property type="term" value="F:zinc ion binding"/>
    <property type="evidence" value="ECO:0007669"/>
    <property type="project" value="UniProtKB-KW"/>
</dbReference>